<sequence length="77" mass="9015">MDKYNIPEIIFFLVLPISYIVFWIYILFNHMIPILSIMLDIPRLTTGQIIGILAFFTLGIFVLSYCVILIIIYLTKD</sequence>
<proteinExistence type="predicted"/>
<accession>A0A6H1ZLQ3</accession>
<evidence type="ECO:0000256" key="1">
    <source>
        <dbReference type="SAM" id="Phobius"/>
    </source>
</evidence>
<keyword evidence="1" id="KW-0472">Membrane</keyword>
<gene>
    <name evidence="2" type="ORF">TM448A00932_0030</name>
</gene>
<dbReference type="EMBL" id="MT144082">
    <property type="protein sequence ID" value="QJA48402.1"/>
    <property type="molecule type" value="Genomic_DNA"/>
</dbReference>
<dbReference type="AlphaFoldDB" id="A0A6H1ZLQ3"/>
<evidence type="ECO:0000313" key="2">
    <source>
        <dbReference type="EMBL" id="QJA48402.1"/>
    </source>
</evidence>
<reference evidence="2" key="1">
    <citation type="submission" date="2020-03" db="EMBL/GenBank/DDBJ databases">
        <title>The deep terrestrial virosphere.</title>
        <authorList>
            <person name="Holmfeldt K."/>
            <person name="Nilsson E."/>
            <person name="Simone D."/>
            <person name="Lopez-Fernandez M."/>
            <person name="Wu X."/>
            <person name="de Brujin I."/>
            <person name="Lundin D."/>
            <person name="Andersson A."/>
            <person name="Bertilsson S."/>
            <person name="Dopson M."/>
        </authorList>
    </citation>
    <scope>NUCLEOTIDE SEQUENCE</scope>
    <source>
        <strain evidence="2">TM448A00932</strain>
    </source>
</reference>
<organism evidence="2">
    <name type="scientific">viral metagenome</name>
    <dbReference type="NCBI Taxonomy" id="1070528"/>
    <lineage>
        <taxon>unclassified sequences</taxon>
        <taxon>metagenomes</taxon>
        <taxon>organismal metagenomes</taxon>
    </lineage>
</organism>
<keyword evidence="1" id="KW-0812">Transmembrane</keyword>
<feature type="transmembrane region" description="Helical" evidence="1">
    <location>
        <begin position="6"/>
        <end position="28"/>
    </location>
</feature>
<feature type="transmembrane region" description="Helical" evidence="1">
    <location>
        <begin position="49"/>
        <end position="74"/>
    </location>
</feature>
<name>A0A6H1ZLQ3_9ZZZZ</name>
<keyword evidence="1" id="KW-1133">Transmembrane helix</keyword>
<protein>
    <submittedName>
        <fullName evidence="2">Uncharacterized protein</fullName>
    </submittedName>
</protein>